<evidence type="ECO:0000259" key="1">
    <source>
        <dbReference type="PROSITE" id="PS50146"/>
    </source>
</evidence>
<dbReference type="Gene3D" id="2.60.200.40">
    <property type="match status" value="1"/>
</dbReference>
<dbReference type="InterPro" id="IPR017438">
    <property type="entry name" value="ATP-NAD_kinase_N"/>
</dbReference>
<evidence type="ECO:0000313" key="3">
    <source>
        <dbReference type="Proteomes" id="UP000332515"/>
    </source>
</evidence>
<dbReference type="EMBL" id="VWNA01000001">
    <property type="protein sequence ID" value="MQT11622.1"/>
    <property type="molecule type" value="Genomic_DNA"/>
</dbReference>
<name>A0A6A7Y1C3_9HYPH</name>
<dbReference type="InterPro" id="IPR016064">
    <property type="entry name" value="NAD/diacylglycerol_kinase_sf"/>
</dbReference>
<dbReference type="Gene3D" id="3.40.50.10330">
    <property type="entry name" value="Probable inorganic polyphosphate/atp-NAD kinase, domain 1"/>
    <property type="match status" value="1"/>
</dbReference>
<evidence type="ECO:0000313" key="2">
    <source>
        <dbReference type="EMBL" id="MQT11622.1"/>
    </source>
</evidence>
<reference evidence="2 3" key="1">
    <citation type="submission" date="2019-09" db="EMBL/GenBank/DDBJ databases">
        <title>Segnochrobactrum spirostomi gen. nov., sp. nov., isolated from the ciliate Spirostomum cf. yagiui and description of a novel family, Segnochrobactraceae fam. nov. within the order Rhizobiales of the class Alphaproteobacteria.</title>
        <authorList>
            <person name="Akter S."/>
            <person name="Shazib S.U.A."/>
            <person name="Shin M.K."/>
        </authorList>
    </citation>
    <scope>NUCLEOTIDE SEQUENCE [LARGE SCALE GENOMIC DNA]</scope>
    <source>
        <strain evidence="2 3">Sp-1</strain>
    </source>
</reference>
<gene>
    <name evidence="2" type="ORF">F0357_02820</name>
</gene>
<comment type="caution">
    <text evidence="2">The sequence shown here is derived from an EMBL/GenBank/DDBJ whole genome shotgun (WGS) entry which is preliminary data.</text>
</comment>
<feature type="domain" description="DAGKc" evidence="1">
    <location>
        <begin position="38"/>
        <end position="173"/>
    </location>
</feature>
<dbReference type="InterPro" id="IPR001206">
    <property type="entry name" value="Diacylglycerol_kinase_cat_dom"/>
</dbReference>
<dbReference type="Pfam" id="PF00781">
    <property type="entry name" value="DAGK_cat"/>
    <property type="match status" value="1"/>
</dbReference>
<dbReference type="Proteomes" id="UP000332515">
    <property type="component" value="Unassembled WGS sequence"/>
</dbReference>
<keyword evidence="3" id="KW-1185">Reference proteome</keyword>
<protein>
    <recommendedName>
        <fullName evidence="1">DAGKc domain-containing protein</fullName>
    </recommendedName>
</protein>
<dbReference type="SUPFAM" id="SSF111331">
    <property type="entry name" value="NAD kinase/diacylglycerol kinase-like"/>
    <property type="match status" value="1"/>
</dbReference>
<dbReference type="AlphaFoldDB" id="A0A6A7Y1C3"/>
<accession>A0A6A7Y1C3</accession>
<sequence>MKSFRWPVDGCAVATDKRNQAVRRPFPTEAPTGRVGGGSFMRLAVVLNVASGSLLGRESAAEEVETALRALGHDYRMFLDGPLMERMEQALAWRPDRLVVGGGDGSIAAAATAIHGWRSHGEGPVPPLAILPLGTMNMVANDLKLPLELPAAVAVAAGGQEKAIDLGEVNGRLFLCNAVLGLPARVAQHRETRRGRLGFLAWAGIARRTILSILREPALGVAIRLPAGWRRMRTRAVMVANNRYDDAVGRPFTRTSLDGGVLTLYIARGVGVWSLLHTAIDSLVWGLARAHWLETHELRQVAITAHRAAVRMMVDGEVRLMKPPLRFRIRPRALTVIVPAEETASAAPAGPGGVEVAA</sequence>
<dbReference type="GO" id="GO:0016301">
    <property type="term" value="F:kinase activity"/>
    <property type="evidence" value="ECO:0007669"/>
    <property type="project" value="InterPro"/>
</dbReference>
<dbReference type="SMART" id="SM00046">
    <property type="entry name" value="DAGKc"/>
    <property type="match status" value="1"/>
</dbReference>
<dbReference type="PROSITE" id="PS50146">
    <property type="entry name" value="DAGK"/>
    <property type="match status" value="1"/>
</dbReference>
<organism evidence="2 3">
    <name type="scientific">Segnochrobactrum spirostomi</name>
    <dbReference type="NCBI Taxonomy" id="2608987"/>
    <lineage>
        <taxon>Bacteria</taxon>
        <taxon>Pseudomonadati</taxon>
        <taxon>Pseudomonadota</taxon>
        <taxon>Alphaproteobacteria</taxon>
        <taxon>Hyphomicrobiales</taxon>
        <taxon>Segnochrobactraceae</taxon>
        <taxon>Segnochrobactrum</taxon>
    </lineage>
</organism>
<proteinExistence type="predicted"/>